<dbReference type="InterPro" id="IPR019271">
    <property type="entry name" value="DUF2284_metal-binding"/>
</dbReference>
<dbReference type="HOGENOM" id="CLU_097790_1_1_9"/>
<dbReference type="AlphaFoldDB" id="F4LU44"/>
<dbReference type="KEGG" id="tep:TepRe1_0368"/>
<evidence type="ECO:0000313" key="1">
    <source>
        <dbReference type="EMBL" id="CCP25085.1"/>
    </source>
</evidence>
<accession>L0RVX8</accession>
<keyword evidence="2" id="KW-1185">Reference proteome</keyword>
<name>F4LU44_TEPAE</name>
<organism evidence="1 2">
    <name type="scientific">Tepidanaerobacter acetatoxydans (strain DSM 21804 / JCM 16047 / Re1)</name>
    <dbReference type="NCBI Taxonomy" id="1209989"/>
    <lineage>
        <taxon>Bacteria</taxon>
        <taxon>Bacillati</taxon>
        <taxon>Bacillota</taxon>
        <taxon>Clostridia</taxon>
        <taxon>Thermosediminibacterales</taxon>
        <taxon>Tepidanaerobacteraceae</taxon>
        <taxon>Tepidanaerobacter</taxon>
    </lineage>
</organism>
<dbReference type="PATRIC" id="fig|1209989.3.peg.426"/>
<dbReference type="Pfam" id="PF10050">
    <property type="entry name" value="DUF2284"/>
    <property type="match status" value="1"/>
</dbReference>
<dbReference type="STRING" id="1209989.TepRe1_0368"/>
<dbReference type="EMBL" id="HF563609">
    <property type="protein sequence ID" value="CCP25085.1"/>
    <property type="molecule type" value="Genomic_DNA"/>
</dbReference>
<protein>
    <recommendedName>
        <fullName evidence="3">Metal-binding protein</fullName>
    </recommendedName>
</protein>
<evidence type="ECO:0008006" key="3">
    <source>
        <dbReference type="Google" id="ProtNLM"/>
    </source>
</evidence>
<reference evidence="2" key="1">
    <citation type="journal article" date="2013" name="Genome Announc.">
        <title>First genome sequence of a syntrophic acetate-oxidizing bacterium, Tepidanaerobacter acetatoxydans strain Re1.</title>
        <authorList>
            <person name="Manzoor S."/>
            <person name="Bongcam-Rudloff E."/>
            <person name="Schnurer A."/>
            <person name="Muller B."/>
        </authorList>
    </citation>
    <scope>NUCLEOTIDE SEQUENCE [LARGE SCALE GENOMIC DNA]</scope>
    <source>
        <strain evidence="2">Re1</strain>
    </source>
</reference>
<gene>
    <name evidence="1" type="ordered locus">TEPIRE1_0410</name>
</gene>
<sequence length="191" mass="21309">MDMLAEVEKAKELVDMALSFNGIVEAKLIHSRDIVVDERVRFQCSYSGCRDYGGKLMCPPHTPGVDEFKKILSNYYMAVLVQLEGAIVNKDNWEPETDRWALQLHDIIYKLEKKAFSLGFPFAAGLIGGSCKLCKDCPGENDTNAKCLHREKARPSMEAMGIDVLSTCKNTGIKVEFSPTKVIWTGMVLLA</sequence>
<dbReference type="eggNOG" id="COG5423">
    <property type="taxonomic scope" value="Bacteria"/>
</dbReference>
<dbReference type="PIRSF" id="PIRSF018748">
    <property type="entry name" value="UCP018748"/>
    <property type="match status" value="1"/>
</dbReference>
<accession>F4LU44</accession>
<dbReference type="OrthoDB" id="5420534at2"/>
<evidence type="ECO:0000313" key="2">
    <source>
        <dbReference type="Proteomes" id="UP000010802"/>
    </source>
</evidence>
<dbReference type="KEGG" id="tae:TepiRe1_0410"/>
<proteinExistence type="predicted"/>
<dbReference type="Proteomes" id="UP000010802">
    <property type="component" value="Chromosome"/>
</dbReference>